<protein>
    <submittedName>
        <fullName evidence="3">Phosphoesterase</fullName>
    </submittedName>
</protein>
<evidence type="ECO:0000259" key="2">
    <source>
        <dbReference type="Pfam" id="PF12850"/>
    </source>
</evidence>
<dbReference type="PANTHER" id="PTHR42850:SF2">
    <property type="entry name" value="BLL5683 PROTEIN"/>
    <property type="match status" value="1"/>
</dbReference>
<accession>A0A852TDM2</accession>
<dbReference type="InterPro" id="IPR029052">
    <property type="entry name" value="Metallo-depent_PP-like"/>
</dbReference>
<proteinExistence type="inferred from homology"/>
<name>A0A852TDM2_9BACI</name>
<gene>
    <name evidence="3" type="ORF">F4694_003673</name>
</gene>
<dbReference type="PIRSF" id="PIRSF000883">
    <property type="entry name" value="Pesterase_MJ0912"/>
    <property type="match status" value="1"/>
</dbReference>
<comment type="similarity">
    <text evidence="1">Belongs to the metallophosphoesterase superfamily. YfcE family.</text>
</comment>
<evidence type="ECO:0000256" key="1">
    <source>
        <dbReference type="ARBA" id="ARBA00008950"/>
    </source>
</evidence>
<reference evidence="4" key="1">
    <citation type="submission" date="2020-07" db="EMBL/GenBank/DDBJ databases">
        <authorList>
            <person name="Partida-Martinez L."/>
            <person name="Huntemann M."/>
            <person name="Clum A."/>
            <person name="Wang J."/>
            <person name="Palaniappan K."/>
            <person name="Ritter S."/>
            <person name="Chen I.-M."/>
            <person name="Stamatis D."/>
            <person name="Reddy T."/>
            <person name="O'Malley R."/>
            <person name="Daum C."/>
            <person name="Shapiro N."/>
            <person name="Ivanova N."/>
            <person name="Kyrpides N."/>
            <person name="Woyke T."/>
        </authorList>
    </citation>
    <scope>NUCLEOTIDE SEQUENCE [LARGE SCALE GENOMIC DNA]</scope>
    <source>
        <strain evidence="4">AT2.8</strain>
    </source>
</reference>
<dbReference type="InterPro" id="IPR024654">
    <property type="entry name" value="Calcineurin-like_PHP_lpxH"/>
</dbReference>
<comment type="caution">
    <text evidence="3">The sequence shown here is derived from an EMBL/GenBank/DDBJ whole genome shotgun (WGS) entry which is preliminary data.</text>
</comment>
<evidence type="ECO:0000313" key="3">
    <source>
        <dbReference type="EMBL" id="NYE06893.1"/>
    </source>
</evidence>
<organism evidence="3 4">
    <name type="scientific">Neobacillus niacini</name>
    <dbReference type="NCBI Taxonomy" id="86668"/>
    <lineage>
        <taxon>Bacteria</taxon>
        <taxon>Bacillati</taxon>
        <taxon>Bacillota</taxon>
        <taxon>Bacilli</taxon>
        <taxon>Bacillales</taxon>
        <taxon>Bacillaceae</taxon>
        <taxon>Neobacillus</taxon>
    </lineage>
</organism>
<dbReference type="AlphaFoldDB" id="A0A852TDM2"/>
<sequence>MKRFAVLTDIHGNAPALKAVLEEIDERSDVDHIYCLGDMLGIGPDSNEVLGMLFARKDVSMITGNHDEAILALAKGEEYPQSHIHVKEHHQWLLDRLDQSFIPKLEQLPRLLNVSIDRYSILMIHYQIENSKLDVQISRDHFSSIVEPSTENMETLFYDKKADLICFGHHHPLHYFTGKHTVYLNPGSLGCNHKSRAPYAIVTVKNNDVEVNLKESVYDKTAFLKSYHTLQVPESEFILKVFHGNQL</sequence>
<reference evidence="4" key="2">
    <citation type="submission" date="2020-08" db="EMBL/GenBank/DDBJ databases">
        <title>The Agave Microbiome: Exploring the role of microbial communities in plant adaptations to desert environments.</title>
        <authorList>
            <person name="Partida-Martinez L.P."/>
        </authorList>
    </citation>
    <scope>NUCLEOTIDE SEQUENCE [LARGE SCALE GENOMIC DNA]</scope>
    <source>
        <strain evidence="4">AT2.8</strain>
    </source>
</reference>
<dbReference type="Gene3D" id="3.60.21.10">
    <property type="match status" value="1"/>
</dbReference>
<dbReference type="Pfam" id="PF12850">
    <property type="entry name" value="Metallophos_2"/>
    <property type="match status" value="1"/>
</dbReference>
<dbReference type="EMBL" id="JACCBX010000007">
    <property type="protein sequence ID" value="NYE06893.1"/>
    <property type="molecule type" value="Genomic_DNA"/>
</dbReference>
<dbReference type="GO" id="GO:0016791">
    <property type="term" value="F:phosphatase activity"/>
    <property type="evidence" value="ECO:0007669"/>
    <property type="project" value="TreeGrafter"/>
</dbReference>
<dbReference type="InterPro" id="IPR011152">
    <property type="entry name" value="Pesterase_MJ0912"/>
</dbReference>
<dbReference type="PANTHER" id="PTHR42850">
    <property type="entry name" value="METALLOPHOSPHOESTERASE"/>
    <property type="match status" value="1"/>
</dbReference>
<dbReference type="SUPFAM" id="SSF56300">
    <property type="entry name" value="Metallo-dependent phosphatases"/>
    <property type="match status" value="1"/>
</dbReference>
<dbReference type="InterPro" id="IPR050126">
    <property type="entry name" value="Ap4A_hydrolase"/>
</dbReference>
<dbReference type="Proteomes" id="UP000548423">
    <property type="component" value="Unassembled WGS sequence"/>
</dbReference>
<feature type="domain" description="Calcineurin-like phosphoesterase" evidence="2">
    <location>
        <begin position="3"/>
        <end position="206"/>
    </location>
</feature>
<evidence type="ECO:0000313" key="4">
    <source>
        <dbReference type="Proteomes" id="UP000548423"/>
    </source>
</evidence>
<dbReference type="GO" id="GO:0005737">
    <property type="term" value="C:cytoplasm"/>
    <property type="evidence" value="ECO:0007669"/>
    <property type="project" value="TreeGrafter"/>
</dbReference>
<dbReference type="CDD" id="cd00838">
    <property type="entry name" value="MPP_superfamily"/>
    <property type="match status" value="1"/>
</dbReference>